<feature type="region of interest" description="Disordered" evidence="1">
    <location>
        <begin position="1"/>
        <end position="30"/>
    </location>
</feature>
<evidence type="ECO:0000313" key="2">
    <source>
        <dbReference type="EnsemblPlants" id="AUR62000479-RA:cds"/>
    </source>
</evidence>
<feature type="compositionally biased region" description="Basic and acidic residues" evidence="1">
    <location>
        <begin position="17"/>
        <end position="30"/>
    </location>
</feature>
<evidence type="ECO:0000256" key="1">
    <source>
        <dbReference type="SAM" id="MobiDB-lite"/>
    </source>
</evidence>
<dbReference type="EnsemblPlants" id="AUR62000479-RA">
    <property type="protein sequence ID" value="AUR62000479-RA:cds"/>
    <property type="gene ID" value="AUR62000479"/>
</dbReference>
<dbReference type="Pfam" id="PF05553">
    <property type="entry name" value="DUF761"/>
    <property type="match status" value="1"/>
</dbReference>
<sequence length="71" mass="8101">MGGGSSKQSRKGNTRNMWDEPTPRRKVFPSDEDRGYWVAEPGIDRKASAFIAKFHEARRFETQSMAIPTNN</sequence>
<accession>A0A803KN73</accession>
<proteinExistence type="predicted"/>
<dbReference type="InterPro" id="IPR008480">
    <property type="entry name" value="DUF761_pln"/>
</dbReference>
<dbReference type="Proteomes" id="UP000596660">
    <property type="component" value="Unplaced"/>
</dbReference>
<reference evidence="2" key="1">
    <citation type="journal article" date="2017" name="Nature">
        <title>The genome of Chenopodium quinoa.</title>
        <authorList>
            <person name="Jarvis D.E."/>
            <person name="Ho Y.S."/>
            <person name="Lightfoot D.J."/>
            <person name="Schmoeckel S.M."/>
            <person name="Li B."/>
            <person name="Borm T.J.A."/>
            <person name="Ohyanagi H."/>
            <person name="Mineta K."/>
            <person name="Michell C.T."/>
            <person name="Saber N."/>
            <person name="Kharbatia N.M."/>
            <person name="Rupper R.R."/>
            <person name="Sharp A.R."/>
            <person name="Dally N."/>
            <person name="Boughton B.A."/>
            <person name="Woo Y.H."/>
            <person name="Gao G."/>
            <person name="Schijlen E.G.W.M."/>
            <person name="Guo X."/>
            <person name="Momin A.A."/>
            <person name="Negrao S."/>
            <person name="Al-Babili S."/>
            <person name="Gehring C."/>
            <person name="Roessner U."/>
            <person name="Jung C."/>
            <person name="Murphy K."/>
            <person name="Arold S.T."/>
            <person name="Gojobori T."/>
            <person name="van der Linden C.G."/>
            <person name="van Loo E.N."/>
            <person name="Jellen E.N."/>
            <person name="Maughan P.J."/>
            <person name="Tester M."/>
        </authorList>
    </citation>
    <scope>NUCLEOTIDE SEQUENCE [LARGE SCALE GENOMIC DNA]</scope>
    <source>
        <strain evidence="2">cv. PI 614886</strain>
    </source>
</reference>
<name>A0A803KN73_CHEQI</name>
<dbReference type="AlphaFoldDB" id="A0A803KN73"/>
<keyword evidence="3" id="KW-1185">Reference proteome</keyword>
<dbReference type="Gramene" id="AUR62000479-RA">
    <property type="protein sequence ID" value="AUR62000479-RA:cds"/>
    <property type="gene ID" value="AUR62000479"/>
</dbReference>
<protein>
    <submittedName>
        <fullName evidence="2">Uncharacterized protein</fullName>
    </submittedName>
</protein>
<organism evidence="2 3">
    <name type="scientific">Chenopodium quinoa</name>
    <name type="common">Quinoa</name>
    <dbReference type="NCBI Taxonomy" id="63459"/>
    <lineage>
        <taxon>Eukaryota</taxon>
        <taxon>Viridiplantae</taxon>
        <taxon>Streptophyta</taxon>
        <taxon>Embryophyta</taxon>
        <taxon>Tracheophyta</taxon>
        <taxon>Spermatophyta</taxon>
        <taxon>Magnoliopsida</taxon>
        <taxon>eudicotyledons</taxon>
        <taxon>Gunneridae</taxon>
        <taxon>Pentapetalae</taxon>
        <taxon>Caryophyllales</taxon>
        <taxon>Chenopodiaceae</taxon>
        <taxon>Chenopodioideae</taxon>
        <taxon>Atripliceae</taxon>
        <taxon>Chenopodium</taxon>
    </lineage>
</organism>
<evidence type="ECO:0000313" key="3">
    <source>
        <dbReference type="Proteomes" id="UP000596660"/>
    </source>
</evidence>
<reference evidence="2" key="2">
    <citation type="submission" date="2021-03" db="UniProtKB">
        <authorList>
            <consortium name="EnsemblPlants"/>
        </authorList>
    </citation>
    <scope>IDENTIFICATION</scope>
</reference>
<dbReference type="PANTHER" id="PTHR33511">
    <property type="entry name" value="OS06G0632400 PROTEIN"/>
    <property type="match status" value="1"/>
</dbReference>
<dbReference type="OMA" id="TAFIVKF"/>